<evidence type="ECO:0000256" key="8">
    <source>
        <dbReference type="ARBA" id="ARBA00022691"/>
    </source>
</evidence>
<dbReference type="SUPFAM" id="SSF88697">
    <property type="entry name" value="PUA domain-like"/>
    <property type="match status" value="1"/>
</dbReference>
<evidence type="ECO:0000259" key="12">
    <source>
        <dbReference type="Pfam" id="PF20260"/>
    </source>
</evidence>
<dbReference type="EMBL" id="UINC01017409">
    <property type="protein sequence ID" value="SVA72136.1"/>
    <property type="molecule type" value="Genomic_DNA"/>
</dbReference>
<dbReference type="PANTHER" id="PTHR30027:SF3">
    <property type="entry name" value="16S RRNA (URACIL(1498)-N(3))-METHYLTRANSFERASE"/>
    <property type="match status" value="1"/>
</dbReference>
<dbReference type="InterPro" id="IPR029026">
    <property type="entry name" value="tRNA_m1G_MTases_N"/>
</dbReference>
<dbReference type="InterPro" id="IPR046887">
    <property type="entry name" value="RsmE_PUA-like"/>
</dbReference>
<dbReference type="PIRSF" id="PIRSF015601">
    <property type="entry name" value="MTase_slr0722"/>
    <property type="match status" value="1"/>
</dbReference>
<dbReference type="EC" id="2.1.1.193" evidence="3"/>
<keyword evidence="8" id="KW-0949">S-adenosyl-L-methionine</keyword>
<feature type="domain" description="Ribosomal RNA small subunit methyltransferase E methyltransferase" evidence="11">
    <location>
        <begin position="72"/>
        <end position="241"/>
    </location>
</feature>
<evidence type="ECO:0000256" key="4">
    <source>
        <dbReference type="ARBA" id="ARBA00022490"/>
    </source>
</evidence>
<evidence type="ECO:0000256" key="9">
    <source>
        <dbReference type="ARBA" id="ARBA00025699"/>
    </source>
</evidence>
<evidence type="ECO:0000256" key="3">
    <source>
        <dbReference type="ARBA" id="ARBA00012328"/>
    </source>
</evidence>
<comment type="similarity">
    <text evidence="2">Belongs to the RNA methyltransferase RsmE family.</text>
</comment>
<dbReference type="InterPro" id="IPR006700">
    <property type="entry name" value="RsmE"/>
</dbReference>
<keyword evidence="6" id="KW-0489">Methyltransferase</keyword>
<evidence type="ECO:0000256" key="7">
    <source>
        <dbReference type="ARBA" id="ARBA00022679"/>
    </source>
</evidence>
<dbReference type="InterPro" id="IPR029028">
    <property type="entry name" value="Alpha/beta_knot_MTases"/>
</dbReference>
<evidence type="ECO:0000256" key="5">
    <source>
        <dbReference type="ARBA" id="ARBA00022552"/>
    </source>
</evidence>
<feature type="domain" description="Ribosomal RNA small subunit methyltransferase E PUA-like" evidence="12">
    <location>
        <begin position="21"/>
        <end position="64"/>
    </location>
</feature>
<dbReference type="InterPro" id="IPR015947">
    <property type="entry name" value="PUA-like_sf"/>
</dbReference>
<dbReference type="Gene3D" id="3.40.1280.10">
    <property type="match status" value="1"/>
</dbReference>
<evidence type="ECO:0000259" key="11">
    <source>
        <dbReference type="Pfam" id="PF04452"/>
    </source>
</evidence>
<name>A0A381Y4T7_9ZZZZ</name>
<sequence length="249" mass="27512">MHRFFIPPKECHNNPLRLSPPEAKHARSVLRLREGDCAVVLNGAGKELLCQAEKVSSDSVSLNIVQENNIDPLPFEVTLYQAVAKGKAMDFIVQKAAELGVHRIVPVLSERSVPDWDEPKAAAKVDKWRSICVESIKQCGSAWLPRLELPMNPRDALTDARQTELALIATLQPDAKHPREHIDAYSTEHGQAPGKLAIWIGPEGDYTPAEINTIRTGALPITLGPLVLRSETAAIYCLSVLNYELQSHH</sequence>
<gene>
    <name evidence="13" type="ORF">METZ01_LOCUS124990</name>
</gene>
<proteinExistence type="inferred from homology"/>
<dbReference type="Pfam" id="PF20260">
    <property type="entry name" value="PUA_4"/>
    <property type="match status" value="1"/>
</dbReference>
<reference evidence="13" key="1">
    <citation type="submission" date="2018-05" db="EMBL/GenBank/DDBJ databases">
        <authorList>
            <person name="Lanie J.A."/>
            <person name="Ng W.-L."/>
            <person name="Kazmierczak K.M."/>
            <person name="Andrzejewski T.M."/>
            <person name="Davidsen T.M."/>
            <person name="Wayne K.J."/>
            <person name="Tettelin H."/>
            <person name="Glass J.I."/>
            <person name="Rusch D."/>
            <person name="Podicherti R."/>
            <person name="Tsui H.-C.T."/>
            <person name="Winkler M.E."/>
        </authorList>
    </citation>
    <scope>NUCLEOTIDE SEQUENCE</scope>
</reference>
<organism evidence="13">
    <name type="scientific">marine metagenome</name>
    <dbReference type="NCBI Taxonomy" id="408172"/>
    <lineage>
        <taxon>unclassified sequences</taxon>
        <taxon>metagenomes</taxon>
        <taxon>ecological metagenomes</taxon>
    </lineage>
</organism>
<accession>A0A381Y4T7</accession>
<comment type="function">
    <text evidence="9">Specifically methylates the N3 position of the uracil ring of uridine 1498 (m3U1498) in 16S rRNA. Acts on the fully assembled 30S ribosomal subunit.</text>
</comment>
<dbReference type="InterPro" id="IPR046886">
    <property type="entry name" value="RsmE_MTase_dom"/>
</dbReference>
<evidence type="ECO:0000256" key="10">
    <source>
        <dbReference type="ARBA" id="ARBA00047944"/>
    </source>
</evidence>
<keyword evidence="4" id="KW-0963">Cytoplasm</keyword>
<dbReference type="CDD" id="cd18084">
    <property type="entry name" value="RsmE-like"/>
    <property type="match status" value="1"/>
</dbReference>
<evidence type="ECO:0000313" key="13">
    <source>
        <dbReference type="EMBL" id="SVA72136.1"/>
    </source>
</evidence>
<evidence type="ECO:0000256" key="6">
    <source>
        <dbReference type="ARBA" id="ARBA00022603"/>
    </source>
</evidence>
<protein>
    <recommendedName>
        <fullName evidence="3">16S rRNA (uracil(1498)-N(3))-methyltransferase</fullName>
        <ecNumber evidence="3">2.1.1.193</ecNumber>
    </recommendedName>
</protein>
<keyword evidence="5" id="KW-0698">rRNA processing</keyword>
<dbReference type="GO" id="GO:0070042">
    <property type="term" value="F:rRNA (uridine-N3-)-methyltransferase activity"/>
    <property type="evidence" value="ECO:0007669"/>
    <property type="project" value="TreeGrafter"/>
</dbReference>
<dbReference type="GO" id="GO:0070475">
    <property type="term" value="P:rRNA base methylation"/>
    <property type="evidence" value="ECO:0007669"/>
    <property type="project" value="TreeGrafter"/>
</dbReference>
<keyword evidence="7" id="KW-0808">Transferase</keyword>
<dbReference type="GO" id="GO:0005737">
    <property type="term" value="C:cytoplasm"/>
    <property type="evidence" value="ECO:0007669"/>
    <property type="project" value="UniProtKB-SubCell"/>
</dbReference>
<dbReference type="Pfam" id="PF04452">
    <property type="entry name" value="Methyltrans_RNA"/>
    <property type="match status" value="1"/>
</dbReference>
<dbReference type="AlphaFoldDB" id="A0A381Y4T7"/>
<comment type="subcellular location">
    <subcellularLocation>
        <location evidence="1">Cytoplasm</location>
    </subcellularLocation>
</comment>
<dbReference type="NCBIfam" id="TIGR00046">
    <property type="entry name" value="RsmE family RNA methyltransferase"/>
    <property type="match status" value="1"/>
</dbReference>
<evidence type="ECO:0000256" key="1">
    <source>
        <dbReference type="ARBA" id="ARBA00004496"/>
    </source>
</evidence>
<dbReference type="SUPFAM" id="SSF75217">
    <property type="entry name" value="alpha/beta knot"/>
    <property type="match status" value="1"/>
</dbReference>
<evidence type="ECO:0000256" key="2">
    <source>
        <dbReference type="ARBA" id="ARBA00005528"/>
    </source>
</evidence>
<dbReference type="PANTHER" id="PTHR30027">
    <property type="entry name" value="RIBOSOMAL RNA SMALL SUBUNIT METHYLTRANSFERASE E"/>
    <property type="match status" value="1"/>
</dbReference>
<comment type="catalytic activity">
    <reaction evidence="10">
        <text>uridine(1498) in 16S rRNA + S-adenosyl-L-methionine = N(3)-methyluridine(1498) in 16S rRNA + S-adenosyl-L-homocysteine + H(+)</text>
        <dbReference type="Rhea" id="RHEA:42920"/>
        <dbReference type="Rhea" id="RHEA-COMP:10283"/>
        <dbReference type="Rhea" id="RHEA-COMP:10284"/>
        <dbReference type="ChEBI" id="CHEBI:15378"/>
        <dbReference type="ChEBI" id="CHEBI:57856"/>
        <dbReference type="ChEBI" id="CHEBI:59789"/>
        <dbReference type="ChEBI" id="CHEBI:65315"/>
        <dbReference type="ChEBI" id="CHEBI:74502"/>
        <dbReference type="EC" id="2.1.1.193"/>
    </reaction>
</comment>